<organism evidence="1 2">
    <name type="scientific">Granulosicoccus antarcticus IMCC3135</name>
    <dbReference type="NCBI Taxonomy" id="1192854"/>
    <lineage>
        <taxon>Bacteria</taxon>
        <taxon>Pseudomonadati</taxon>
        <taxon>Pseudomonadota</taxon>
        <taxon>Gammaproteobacteria</taxon>
        <taxon>Chromatiales</taxon>
        <taxon>Granulosicoccaceae</taxon>
        <taxon>Granulosicoccus</taxon>
    </lineage>
</organism>
<gene>
    <name evidence="1" type="ORF">IMCC3135_09285</name>
</gene>
<dbReference type="KEGG" id="gai:IMCC3135_09285"/>
<name>A0A2Z2NXT5_9GAMM</name>
<dbReference type="EMBL" id="CP018632">
    <property type="protein sequence ID" value="ASJ71954.1"/>
    <property type="molecule type" value="Genomic_DNA"/>
</dbReference>
<sequence length="225" mass="25892">MWPDNYMNLFKTNEFVTKEDLRRFEYLLSDDVMLMGLVGKRPVSVLEGLNFPIVEEPLAAQEMMVVVLGDNEEGEYHETFDNFPYVVSASVDSFAPGMEIYEASMKMSLDSMDKKGEVFFDYFKRKVEEISLFDYFMEHARVNVDEDQMRFFVNSVIPNEMDAYLLKISDAMYMGGLDRWPVAKRVYQALTTGGMPTGWIGTPFDDGGDPFECMQLFFISDEADA</sequence>
<evidence type="ECO:0000313" key="2">
    <source>
        <dbReference type="Proteomes" id="UP000250079"/>
    </source>
</evidence>
<proteinExistence type="predicted"/>
<keyword evidence="2" id="KW-1185">Reference proteome</keyword>
<dbReference type="AlphaFoldDB" id="A0A2Z2NXT5"/>
<accession>A0A2Z2NXT5</accession>
<dbReference type="Proteomes" id="UP000250079">
    <property type="component" value="Chromosome"/>
</dbReference>
<evidence type="ECO:0000313" key="1">
    <source>
        <dbReference type="EMBL" id="ASJ71954.1"/>
    </source>
</evidence>
<protein>
    <submittedName>
        <fullName evidence="1">Uncharacterized protein</fullName>
    </submittedName>
</protein>
<reference evidence="1 2" key="1">
    <citation type="submission" date="2016-12" db="EMBL/GenBank/DDBJ databases">
        <authorList>
            <person name="Song W.-J."/>
            <person name="Kurnit D.M."/>
        </authorList>
    </citation>
    <scope>NUCLEOTIDE SEQUENCE [LARGE SCALE GENOMIC DNA]</scope>
    <source>
        <strain evidence="1 2">IMCC3135</strain>
    </source>
</reference>